<dbReference type="Pfam" id="PF01822">
    <property type="entry name" value="WSC"/>
    <property type="match status" value="1"/>
</dbReference>
<gene>
    <name evidence="3" type="ORF">K444DRAFT_721713</name>
</gene>
<dbReference type="EMBL" id="KZ613790">
    <property type="protein sequence ID" value="PMD60432.1"/>
    <property type="molecule type" value="Genomic_DNA"/>
</dbReference>
<dbReference type="RefSeq" id="XP_024737336.1">
    <property type="nucleotide sequence ID" value="XM_024888529.1"/>
</dbReference>
<evidence type="ECO:0000313" key="4">
    <source>
        <dbReference type="Proteomes" id="UP000235371"/>
    </source>
</evidence>
<keyword evidence="1" id="KW-0732">Signal</keyword>
<keyword evidence="4" id="KW-1185">Reference proteome</keyword>
<evidence type="ECO:0000256" key="1">
    <source>
        <dbReference type="SAM" id="SignalP"/>
    </source>
</evidence>
<reference evidence="3 4" key="1">
    <citation type="submission" date="2016-04" db="EMBL/GenBank/DDBJ databases">
        <title>A degradative enzymes factory behind the ericoid mycorrhizal symbiosis.</title>
        <authorList>
            <consortium name="DOE Joint Genome Institute"/>
            <person name="Martino E."/>
            <person name="Morin E."/>
            <person name="Grelet G."/>
            <person name="Kuo A."/>
            <person name="Kohler A."/>
            <person name="Daghino S."/>
            <person name="Barry K."/>
            <person name="Choi C."/>
            <person name="Cichocki N."/>
            <person name="Clum A."/>
            <person name="Copeland A."/>
            <person name="Hainaut M."/>
            <person name="Haridas S."/>
            <person name="Labutti K."/>
            <person name="Lindquist E."/>
            <person name="Lipzen A."/>
            <person name="Khouja H.-R."/>
            <person name="Murat C."/>
            <person name="Ohm R."/>
            <person name="Olson A."/>
            <person name="Spatafora J."/>
            <person name="Veneault-Fourrey C."/>
            <person name="Henrissat B."/>
            <person name="Grigoriev I."/>
            <person name="Martin F."/>
            <person name="Perotto S."/>
        </authorList>
    </citation>
    <scope>NUCLEOTIDE SEQUENCE [LARGE SCALE GENOMIC DNA]</scope>
    <source>
        <strain evidence="3 4">E</strain>
    </source>
</reference>
<dbReference type="InterPro" id="IPR002889">
    <property type="entry name" value="WSC_carb-bd"/>
</dbReference>
<dbReference type="PROSITE" id="PS51212">
    <property type="entry name" value="WSC"/>
    <property type="match status" value="1"/>
</dbReference>
<name>A0A2J6TBU4_9HELO</name>
<organism evidence="3 4">
    <name type="scientific">Hyaloscypha bicolor E</name>
    <dbReference type="NCBI Taxonomy" id="1095630"/>
    <lineage>
        <taxon>Eukaryota</taxon>
        <taxon>Fungi</taxon>
        <taxon>Dikarya</taxon>
        <taxon>Ascomycota</taxon>
        <taxon>Pezizomycotina</taxon>
        <taxon>Leotiomycetes</taxon>
        <taxon>Helotiales</taxon>
        <taxon>Hyaloscyphaceae</taxon>
        <taxon>Hyaloscypha</taxon>
        <taxon>Hyaloscypha bicolor</taxon>
    </lineage>
</organism>
<evidence type="ECO:0000259" key="2">
    <source>
        <dbReference type="PROSITE" id="PS51212"/>
    </source>
</evidence>
<protein>
    <recommendedName>
        <fullName evidence="2">WSC domain-containing protein</fullName>
    </recommendedName>
</protein>
<sequence length="182" mass="19420">MAPRLSFKAFTLLAVTALPIVSAIEVASASSDTTCWQCKGCYNETASIQPLQFKILPPLIEDTNNENCQSACLAAGHLVSGTADAYNCWCDNTLNAKSNKLLESFCNVPCDTVTSEMCGGYYAVSVYSDTCLSSPPAPSETITITTVPQPTPTNIHTVYITAIVTGPQTPQYTSARTSVIYV</sequence>
<dbReference type="AlphaFoldDB" id="A0A2J6TBU4"/>
<proteinExistence type="predicted"/>
<evidence type="ECO:0000313" key="3">
    <source>
        <dbReference type="EMBL" id="PMD60432.1"/>
    </source>
</evidence>
<feature type="signal peptide" evidence="1">
    <location>
        <begin position="1"/>
        <end position="23"/>
    </location>
</feature>
<dbReference type="GeneID" id="36596605"/>
<dbReference type="Proteomes" id="UP000235371">
    <property type="component" value="Unassembled WGS sequence"/>
</dbReference>
<dbReference type="OrthoDB" id="5985073at2759"/>
<feature type="chain" id="PRO_5014468698" description="WSC domain-containing protein" evidence="1">
    <location>
        <begin position="24"/>
        <end position="182"/>
    </location>
</feature>
<dbReference type="InParanoid" id="A0A2J6TBU4"/>
<feature type="domain" description="WSC" evidence="2">
    <location>
        <begin position="35"/>
        <end position="130"/>
    </location>
</feature>
<accession>A0A2J6TBU4</accession>